<name>A0A2M9BDE3_9ACTN</name>
<feature type="signal peptide" evidence="11">
    <location>
        <begin position="1"/>
        <end position="27"/>
    </location>
</feature>
<evidence type="ECO:0000256" key="10">
    <source>
        <dbReference type="SAM" id="Phobius"/>
    </source>
</evidence>
<dbReference type="Pfam" id="PF02653">
    <property type="entry name" value="BPD_transp_2"/>
    <property type="match status" value="1"/>
</dbReference>
<evidence type="ECO:0000256" key="6">
    <source>
        <dbReference type="ARBA" id="ARBA00022970"/>
    </source>
</evidence>
<gene>
    <name evidence="12" type="ORF">CLV56_0178</name>
</gene>
<keyword evidence="4" id="KW-0997">Cell inner membrane</keyword>
<feature type="transmembrane region" description="Helical" evidence="10">
    <location>
        <begin position="407"/>
        <end position="423"/>
    </location>
</feature>
<comment type="caution">
    <text evidence="12">The sequence shown here is derived from an EMBL/GenBank/DDBJ whole genome shotgun (WGS) entry which is preliminary data.</text>
</comment>
<dbReference type="AlphaFoldDB" id="A0A2M9BDE3"/>
<dbReference type="GO" id="GO:0005304">
    <property type="term" value="F:L-valine transmembrane transporter activity"/>
    <property type="evidence" value="ECO:0007669"/>
    <property type="project" value="TreeGrafter"/>
</dbReference>
<keyword evidence="8 10" id="KW-0472">Membrane</keyword>
<evidence type="ECO:0000256" key="3">
    <source>
        <dbReference type="ARBA" id="ARBA00022475"/>
    </source>
</evidence>
<dbReference type="GO" id="GO:0015192">
    <property type="term" value="F:L-phenylalanine transmembrane transporter activity"/>
    <property type="evidence" value="ECO:0007669"/>
    <property type="project" value="TreeGrafter"/>
</dbReference>
<evidence type="ECO:0000313" key="13">
    <source>
        <dbReference type="Proteomes" id="UP000230842"/>
    </source>
</evidence>
<keyword evidence="6" id="KW-0029">Amino-acid transport</keyword>
<feature type="transmembrane region" description="Helical" evidence="10">
    <location>
        <begin position="287"/>
        <end position="304"/>
    </location>
</feature>
<keyword evidence="5 10" id="KW-0812">Transmembrane</keyword>
<evidence type="ECO:0000313" key="12">
    <source>
        <dbReference type="EMBL" id="PJJ55975.1"/>
    </source>
</evidence>
<dbReference type="CDD" id="cd06582">
    <property type="entry name" value="TM_PBP1_LivH_like"/>
    <property type="match status" value="1"/>
</dbReference>
<feature type="transmembrane region" description="Helical" evidence="10">
    <location>
        <begin position="203"/>
        <end position="221"/>
    </location>
</feature>
<dbReference type="InterPro" id="IPR052157">
    <property type="entry name" value="BCAA_transport_permease"/>
</dbReference>
<dbReference type="GO" id="GO:0042941">
    <property type="term" value="P:D-alanine transmembrane transport"/>
    <property type="evidence" value="ECO:0007669"/>
    <property type="project" value="TreeGrafter"/>
</dbReference>
<dbReference type="GO" id="GO:0015188">
    <property type="term" value="F:L-isoleucine transmembrane transporter activity"/>
    <property type="evidence" value="ECO:0007669"/>
    <property type="project" value="TreeGrafter"/>
</dbReference>
<evidence type="ECO:0000256" key="9">
    <source>
        <dbReference type="ARBA" id="ARBA00037998"/>
    </source>
</evidence>
<dbReference type="Proteomes" id="UP000230842">
    <property type="component" value="Unassembled WGS sequence"/>
</dbReference>
<dbReference type="GO" id="GO:0015190">
    <property type="term" value="F:L-leucine transmembrane transporter activity"/>
    <property type="evidence" value="ECO:0007669"/>
    <property type="project" value="TreeGrafter"/>
</dbReference>
<evidence type="ECO:0000256" key="8">
    <source>
        <dbReference type="ARBA" id="ARBA00023136"/>
    </source>
</evidence>
<accession>A0A2M9BDE3</accession>
<feature type="transmembrane region" description="Helical" evidence="10">
    <location>
        <begin position="151"/>
        <end position="173"/>
    </location>
</feature>
<feature type="transmembrane region" description="Helical" evidence="10">
    <location>
        <begin position="366"/>
        <end position="395"/>
    </location>
</feature>
<evidence type="ECO:0000256" key="11">
    <source>
        <dbReference type="SAM" id="SignalP"/>
    </source>
</evidence>
<feature type="chain" id="PRO_5014676776" evidence="11">
    <location>
        <begin position="28"/>
        <end position="435"/>
    </location>
</feature>
<evidence type="ECO:0000256" key="4">
    <source>
        <dbReference type="ARBA" id="ARBA00022519"/>
    </source>
</evidence>
<evidence type="ECO:0000256" key="7">
    <source>
        <dbReference type="ARBA" id="ARBA00022989"/>
    </source>
</evidence>
<dbReference type="GO" id="GO:1903806">
    <property type="term" value="P:L-isoleucine import across plasma membrane"/>
    <property type="evidence" value="ECO:0007669"/>
    <property type="project" value="TreeGrafter"/>
</dbReference>
<dbReference type="GO" id="GO:0015808">
    <property type="term" value="P:L-alanine transport"/>
    <property type="evidence" value="ECO:0007669"/>
    <property type="project" value="TreeGrafter"/>
</dbReference>
<feature type="transmembrane region" description="Helical" evidence="10">
    <location>
        <begin position="333"/>
        <end position="354"/>
    </location>
</feature>
<comment type="subcellular location">
    <subcellularLocation>
        <location evidence="1">Cell membrane</location>
        <topology evidence="1">Multi-pass membrane protein</topology>
    </subcellularLocation>
</comment>
<keyword evidence="11" id="KW-0732">Signal</keyword>
<keyword evidence="7 10" id="KW-1133">Transmembrane helix</keyword>
<dbReference type="PANTHER" id="PTHR11795:SF371">
    <property type="entry name" value="HIGH-AFFINITY BRANCHED-CHAIN AMINO ACID TRANSPORT SYSTEM PERMEASE PROTEIN LIVH"/>
    <property type="match status" value="1"/>
</dbReference>
<dbReference type="EMBL" id="PGEZ01000001">
    <property type="protein sequence ID" value="PJJ55975.1"/>
    <property type="molecule type" value="Genomic_DNA"/>
</dbReference>
<dbReference type="PANTHER" id="PTHR11795">
    <property type="entry name" value="BRANCHED-CHAIN AMINO ACID TRANSPORT SYSTEM PERMEASE PROTEIN LIVH"/>
    <property type="match status" value="1"/>
</dbReference>
<reference evidence="12 13" key="1">
    <citation type="submission" date="2017-11" db="EMBL/GenBank/DDBJ databases">
        <title>Genomic Encyclopedia of Archaeal and Bacterial Type Strains, Phase II (KMG-II): From Individual Species to Whole Genera.</title>
        <authorList>
            <person name="Goeker M."/>
        </authorList>
    </citation>
    <scope>NUCLEOTIDE SEQUENCE [LARGE SCALE GENOMIC DNA]</scope>
    <source>
        <strain evidence="12 13">DSM 27763</strain>
    </source>
</reference>
<keyword evidence="2" id="KW-0813">Transport</keyword>
<proteinExistence type="inferred from homology"/>
<dbReference type="GO" id="GO:0005886">
    <property type="term" value="C:plasma membrane"/>
    <property type="evidence" value="ECO:0007669"/>
    <property type="project" value="UniProtKB-SubCell"/>
</dbReference>
<organism evidence="12 13">
    <name type="scientific">Mumia flava</name>
    <dbReference type="NCBI Taxonomy" id="1348852"/>
    <lineage>
        <taxon>Bacteria</taxon>
        <taxon>Bacillati</taxon>
        <taxon>Actinomycetota</taxon>
        <taxon>Actinomycetes</taxon>
        <taxon>Propionibacteriales</taxon>
        <taxon>Nocardioidaceae</taxon>
        <taxon>Mumia</taxon>
    </lineage>
</organism>
<feature type="transmembrane region" description="Helical" evidence="10">
    <location>
        <begin position="233"/>
        <end position="251"/>
    </location>
</feature>
<dbReference type="InterPro" id="IPR001851">
    <property type="entry name" value="ABC_transp_permease"/>
</dbReference>
<protein>
    <submittedName>
        <fullName evidence="12">Branched-chain amino acid transport system permease protein</fullName>
    </submittedName>
</protein>
<comment type="similarity">
    <text evidence="9">Belongs to the binding-protein-dependent transport system permease family. LivHM subfamily.</text>
</comment>
<sequence length="435" mass="45586">MRLRIAALLALLIGAGVLIAGAPTASATPQSTGVTASEEDPTSVVRGRITNPADDGAGVAGATIVITPPEGEPISIETGDDGSFEAEVPALGATEIELDTDSLPDGVELREGARNPLTVTLNSGRPSITVAFAIGPDTRQVSQWYDDIPQLIYQGIYFGTILALGSLGLSMIFGTTGLSNFAHGELVTFGAIVTYLFNSNGMSIWLAGLCAIALGLAFGWVQDRVLWRPLRHRGTTLIAMMIVSIGLQFFLRYGYGFLTGGETETYRDFTTPTGYSLGPISYTLRDLFFLVVAAVLLLVVTQALSRTRLGRATRAVADNPALAASSGINTDRVITIVWVGGTALAAICGIMLGFTQAVKFDLGAQILLVMFAAVVVGGLGTIGGAILGSILVGLMIELSTLVVPSELKFATALILLVVILLFRPQGLLGRKERIG</sequence>
<evidence type="ECO:0000256" key="2">
    <source>
        <dbReference type="ARBA" id="ARBA00022448"/>
    </source>
</evidence>
<evidence type="ECO:0000256" key="1">
    <source>
        <dbReference type="ARBA" id="ARBA00004651"/>
    </source>
</evidence>
<keyword evidence="3" id="KW-1003">Cell membrane</keyword>
<keyword evidence="13" id="KW-1185">Reference proteome</keyword>
<evidence type="ECO:0000256" key="5">
    <source>
        <dbReference type="ARBA" id="ARBA00022692"/>
    </source>
</evidence>
<feature type="transmembrane region" description="Helical" evidence="10">
    <location>
        <begin position="180"/>
        <end position="197"/>
    </location>
</feature>